<evidence type="ECO:0000256" key="17">
    <source>
        <dbReference type="SAM" id="Phobius"/>
    </source>
</evidence>
<evidence type="ECO:0000256" key="13">
    <source>
        <dbReference type="ARBA" id="ARBA00023136"/>
    </source>
</evidence>
<evidence type="ECO:0000256" key="6">
    <source>
        <dbReference type="ARBA" id="ARBA00022519"/>
    </source>
</evidence>
<dbReference type="CDD" id="cd05387">
    <property type="entry name" value="BY-kinase"/>
    <property type="match status" value="1"/>
</dbReference>
<keyword evidence="10" id="KW-0418">Kinase</keyword>
<evidence type="ECO:0000256" key="10">
    <source>
        <dbReference type="ARBA" id="ARBA00022777"/>
    </source>
</evidence>
<keyword evidence="8 17" id="KW-0812">Transmembrane</keyword>
<keyword evidence="5" id="KW-1003">Cell membrane</keyword>
<dbReference type="AlphaFoldDB" id="Q3IH97"/>
<dbReference type="EC" id="2.7.10.2" evidence="4"/>
<dbReference type="GO" id="GO:0005524">
    <property type="term" value="F:ATP binding"/>
    <property type="evidence" value="ECO:0007669"/>
    <property type="project" value="UniProtKB-KW"/>
</dbReference>
<evidence type="ECO:0000313" key="22">
    <source>
        <dbReference type="Proteomes" id="UP000006843"/>
    </source>
</evidence>
<comment type="catalytic activity">
    <reaction evidence="15">
        <text>L-tyrosyl-[protein] + ATP = O-phospho-L-tyrosyl-[protein] + ADP + H(+)</text>
        <dbReference type="Rhea" id="RHEA:10596"/>
        <dbReference type="Rhea" id="RHEA-COMP:10136"/>
        <dbReference type="Rhea" id="RHEA-COMP:20101"/>
        <dbReference type="ChEBI" id="CHEBI:15378"/>
        <dbReference type="ChEBI" id="CHEBI:30616"/>
        <dbReference type="ChEBI" id="CHEBI:46858"/>
        <dbReference type="ChEBI" id="CHEBI:61978"/>
        <dbReference type="ChEBI" id="CHEBI:456216"/>
        <dbReference type="EC" id="2.7.10.2"/>
    </reaction>
</comment>
<keyword evidence="7 21" id="KW-0808">Transferase</keyword>
<dbReference type="Pfam" id="PF02706">
    <property type="entry name" value="Wzz"/>
    <property type="match status" value="1"/>
</dbReference>
<dbReference type="PANTHER" id="PTHR32309">
    <property type="entry name" value="TYROSINE-PROTEIN KINASE"/>
    <property type="match status" value="1"/>
</dbReference>
<evidence type="ECO:0000259" key="20">
    <source>
        <dbReference type="Pfam" id="PF13807"/>
    </source>
</evidence>
<sequence length="737" mass="83220">MNQKSEKLNNNDDVIELGINFNVIKQAKWRILSFAIVITLLAIMITLTLIPKYKASATLLIEAEQAKAVSFEEIYGLDSNQKEYYLTQFEVIKSDSIAREVITKLDLQSHTDFIPKPSIFNEVNILIKELLPFLNKKEVAALSYEDQVEQQMQDLLSIFNKALIVSPIRKTQLVRVSFESSDSKLAALVANTVGEVYIDSQMRAKMGITQQATSWLNTRLSQLRIQLDDSEVRLQAYREAQQLVDIEGIAGLVTQELEQMSQQLVDARAARNNLKSINRVIKEYGNNNIEFLGSMPEITSHKVVQDVKRELVLVERKVSDLGEVYGNKHPKMISAKAELATVKANLNKQIKGLVTGIEKELNRTTRTVNTLEADLKKIRDDYQYITRKETQYNQLKREVETNRNIFNTFLSRSKETEVTSDFTSAAARFTDRAYTPKYPSKPNKKLIVIITFIASFAFAVVMSFIFDALNDTVKTKNDVESKLAQRMLGLLPKVKISRKNPFPIYAYLEDEYRRFAESVRTFRTSLLLTQLDRNHQIIAVTSSVPGEGKTTTSANLALSLAQMGSVLLIDADLRKPSLAKRFDIPVFHPGLSNLITGTEQFSECVHLDERSGVAIMPSGQIPSNPLELLSSARFDELLKVLKTKYDHIIIDTPPTQAVSDALVIAQSVDSVVYVVRADVTRVKPIKAGLERLFEVKAHVAGVILNQVDMSKTKDEHSYGYYDYYDYSQPPEKPQPNG</sequence>
<comment type="similarity">
    <text evidence="2">Belongs to the CpsD/CapB family.</text>
</comment>
<dbReference type="InterPro" id="IPR025669">
    <property type="entry name" value="AAA_dom"/>
</dbReference>
<keyword evidence="9" id="KW-0547">Nucleotide-binding</keyword>
<dbReference type="Pfam" id="PF13807">
    <property type="entry name" value="GNVR"/>
    <property type="match status" value="1"/>
</dbReference>
<dbReference type="Proteomes" id="UP000006843">
    <property type="component" value="Chromosome I"/>
</dbReference>
<dbReference type="GO" id="GO:0005886">
    <property type="term" value="C:plasma membrane"/>
    <property type="evidence" value="ECO:0007669"/>
    <property type="project" value="UniProtKB-SubCell"/>
</dbReference>
<dbReference type="InterPro" id="IPR005702">
    <property type="entry name" value="Wzc-like_C"/>
</dbReference>
<evidence type="ECO:0000256" key="14">
    <source>
        <dbReference type="ARBA" id="ARBA00023137"/>
    </source>
</evidence>
<evidence type="ECO:0000256" key="12">
    <source>
        <dbReference type="ARBA" id="ARBA00022989"/>
    </source>
</evidence>
<evidence type="ECO:0000256" key="4">
    <source>
        <dbReference type="ARBA" id="ARBA00011903"/>
    </source>
</evidence>
<dbReference type="KEGG" id="pha:PSHAa1780"/>
<keyword evidence="13 17" id="KW-0472">Membrane</keyword>
<feature type="coiled-coil region" evidence="16">
    <location>
        <begin position="354"/>
        <end position="405"/>
    </location>
</feature>
<evidence type="ECO:0000313" key="21">
    <source>
        <dbReference type="EMBL" id="CAI86852.1"/>
    </source>
</evidence>
<evidence type="ECO:0000256" key="7">
    <source>
        <dbReference type="ARBA" id="ARBA00022679"/>
    </source>
</evidence>
<dbReference type="NCBIfam" id="TIGR01007">
    <property type="entry name" value="eps_fam"/>
    <property type="match status" value="1"/>
</dbReference>
<dbReference type="HOGENOM" id="CLU_009912_2_1_6"/>
<keyword evidence="16" id="KW-0175">Coiled coil</keyword>
<evidence type="ECO:0000256" key="15">
    <source>
        <dbReference type="ARBA" id="ARBA00051245"/>
    </source>
</evidence>
<keyword evidence="6" id="KW-0997">Cell inner membrane</keyword>
<evidence type="ECO:0000259" key="18">
    <source>
        <dbReference type="Pfam" id="PF02706"/>
    </source>
</evidence>
<dbReference type="STRING" id="326442.PSHAa1780"/>
<reference evidence="21 22" key="1">
    <citation type="journal article" date="2005" name="Genome Res.">
        <title>Coping with cold: the genome of the versatile marine Antarctica bacterium Pseudoalteromonas haloplanktis TAC125.</title>
        <authorList>
            <person name="Medigue C."/>
            <person name="Krin E."/>
            <person name="Pascal G."/>
            <person name="Barbe V."/>
            <person name="Bernsel A."/>
            <person name="Bertin P."/>
            <person name="Cheung F."/>
            <person name="Cruveiller S."/>
            <person name="Damico S."/>
            <person name="Duilio A."/>
            <person name="Fang G."/>
            <person name="Feller G."/>
            <person name="Mangenot S."/>
            <person name="Marino G."/>
            <person name="Nilsson J."/>
            <person name="Parilli E."/>
            <person name="Rocha E."/>
            <person name="Rouy Z."/>
            <person name="Sekowska A."/>
            <person name="Tutino M.L."/>
            <person name="Vallenet D."/>
            <person name="von Heijne G."/>
            <person name="Danchin A."/>
        </authorList>
    </citation>
    <scope>NUCLEOTIDE SEQUENCE [LARGE SCALE GENOMIC DNA]</scope>
    <source>
        <strain evidence="22">TAC 125</strain>
    </source>
</reference>
<name>Q3IH97_PSET1</name>
<keyword evidence="12 17" id="KW-1133">Transmembrane helix</keyword>
<evidence type="ECO:0000256" key="2">
    <source>
        <dbReference type="ARBA" id="ARBA00007316"/>
    </source>
</evidence>
<keyword evidence="14" id="KW-0829">Tyrosine-protein kinase</keyword>
<dbReference type="SUPFAM" id="SSF52540">
    <property type="entry name" value="P-loop containing nucleoside triphosphate hydrolases"/>
    <property type="match status" value="1"/>
</dbReference>
<evidence type="ECO:0000256" key="9">
    <source>
        <dbReference type="ARBA" id="ARBA00022741"/>
    </source>
</evidence>
<dbReference type="Gene3D" id="3.40.50.300">
    <property type="entry name" value="P-loop containing nucleotide triphosphate hydrolases"/>
    <property type="match status" value="1"/>
</dbReference>
<organism evidence="21 22">
    <name type="scientific">Pseudoalteromonas translucida (strain TAC 125)</name>
    <dbReference type="NCBI Taxonomy" id="326442"/>
    <lineage>
        <taxon>Bacteria</taxon>
        <taxon>Pseudomonadati</taxon>
        <taxon>Pseudomonadota</taxon>
        <taxon>Gammaproteobacteria</taxon>
        <taxon>Alteromonadales</taxon>
        <taxon>Pseudoalteromonadaceae</taxon>
        <taxon>Pseudoalteromonas</taxon>
    </lineage>
</organism>
<feature type="domain" description="Tyrosine-protein kinase G-rich" evidence="20">
    <location>
        <begin position="394"/>
        <end position="465"/>
    </location>
</feature>
<evidence type="ECO:0000259" key="19">
    <source>
        <dbReference type="Pfam" id="PF13614"/>
    </source>
</evidence>
<dbReference type="GO" id="GO:0004715">
    <property type="term" value="F:non-membrane spanning protein tyrosine kinase activity"/>
    <property type="evidence" value="ECO:0007669"/>
    <property type="project" value="UniProtKB-EC"/>
</dbReference>
<dbReference type="InterPro" id="IPR050445">
    <property type="entry name" value="Bact_polysacc_biosynth/exp"/>
</dbReference>
<proteinExistence type="inferred from homology"/>
<feature type="transmembrane region" description="Helical" evidence="17">
    <location>
        <begin position="31"/>
        <end position="50"/>
    </location>
</feature>
<dbReference type="InterPro" id="IPR027417">
    <property type="entry name" value="P-loop_NTPase"/>
</dbReference>
<dbReference type="InterPro" id="IPR032807">
    <property type="entry name" value="GNVR"/>
</dbReference>
<gene>
    <name evidence="21" type="ordered locus">PSHAa1780</name>
</gene>
<dbReference type="Pfam" id="PF13614">
    <property type="entry name" value="AAA_31"/>
    <property type="match status" value="1"/>
</dbReference>
<dbReference type="BioCyc" id="PHAL326442:PSHA_RS08740-MONOMER"/>
<evidence type="ECO:0000256" key="8">
    <source>
        <dbReference type="ARBA" id="ARBA00022692"/>
    </source>
</evidence>
<evidence type="ECO:0000256" key="3">
    <source>
        <dbReference type="ARBA" id="ARBA00008883"/>
    </source>
</evidence>
<dbReference type="GO" id="GO:0042802">
    <property type="term" value="F:identical protein binding"/>
    <property type="evidence" value="ECO:0007669"/>
    <property type="project" value="UniProtKB-ARBA"/>
</dbReference>
<comment type="similarity">
    <text evidence="3">Belongs to the etk/wzc family.</text>
</comment>
<dbReference type="EMBL" id="CR954246">
    <property type="protein sequence ID" value="CAI86852.1"/>
    <property type="molecule type" value="Genomic_DNA"/>
</dbReference>
<dbReference type="eggNOG" id="COG3206">
    <property type="taxonomic scope" value="Bacteria"/>
</dbReference>
<evidence type="ECO:0000256" key="16">
    <source>
        <dbReference type="SAM" id="Coils"/>
    </source>
</evidence>
<evidence type="ECO:0000256" key="11">
    <source>
        <dbReference type="ARBA" id="ARBA00022840"/>
    </source>
</evidence>
<evidence type="ECO:0000256" key="5">
    <source>
        <dbReference type="ARBA" id="ARBA00022475"/>
    </source>
</evidence>
<dbReference type="FunFam" id="3.40.50.300:FF:000527">
    <property type="entry name" value="Tyrosine-protein kinase etk"/>
    <property type="match status" value="1"/>
</dbReference>
<protein>
    <recommendedName>
        <fullName evidence="4">non-specific protein-tyrosine kinase</fullName>
        <ecNumber evidence="4">2.7.10.2</ecNumber>
    </recommendedName>
</protein>
<dbReference type="InterPro" id="IPR003856">
    <property type="entry name" value="LPS_length_determ_N"/>
</dbReference>
<keyword evidence="11" id="KW-0067">ATP-binding</keyword>
<accession>Q3IH97</accession>
<keyword evidence="22" id="KW-1185">Reference proteome</keyword>
<feature type="domain" description="AAA" evidence="19">
    <location>
        <begin position="536"/>
        <end position="677"/>
    </location>
</feature>
<dbReference type="eggNOG" id="COG0489">
    <property type="taxonomic scope" value="Bacteria"/>
</dbReference>
<feature type="coiled-coil region" evidence="16">
    <location>
        <begin position="220"/>
        <end position="287"/>
    </location>
</feature>
<dbReference type="PANTHER" id="PTHR32309:SF13">
    <property type="entry name" value="FERRIC ENTEROBACTIN TRANSPORT PROTEIN FEPE"/>
    <property type="match status" value="1"/>
</dbReference>
<evidence type="ECO:0000256" key="1">
    <source>
        <dbReference type="ARBA" id="ARBA00004429"/>
    </source>
</evidence>
<feature type="domain" description="Polysaccharide chain length determinant N-terminal" evidence="18">
    <location>
        <begin position="21"/>
        <end position="105"/>
    </location>
</feature>
<comment type="subcellular location">
    <subcellularLocation>
        <location evidence="1">Cell inner membrane</location>
        <topology evidence="1">Multi-pass membrane protein</topology>
    </subcellularLocation>
</comment>
<dbReference type="PATRIC" id="fig|326442.8.peg.1728"/>
<feature type="transmembrane region" description="Helical" evidence="17">
    <location>
        <begin position="446"/>
        <end position="466"/>
    </location>
</feature>